<sequence>MYRYPVFQVVQSPTLQPVLRATVLYIARLFLALGILALMPAQAHAQQAPEIKQIELLSVYLTKPYQKIADVPASAKQVLVSAGRKWSSIQFTEPTVPGWISEDYVRTEGNVATVAADILNVRLRPSSQSRVMYQLENGYQSSILGRYAGFLQVLLPADFTVAVREGQASDAESGETVKANASNVINRTQADLSNTAKSPASKPTFNAGSHRIAPGDAISLLVFGEPDLSIQNVRVPQNGQVSFPLVGPVTVAGKTTAMIESEMEKLLEQGYVKNPRLSVTIFSYRPIFIRGSVNSTGAFPYTEGLTVAKAIALAGGSKAAAKQNGVSILRDGATIVEDLAIDSTFEVASGDVISVTEEYGQAGESFIYIHGEVQQPGEYIYRRGLTVEKAIVLASGFSLRASKRKVSITRYAGTEENEKPTEMKRVELFTPVEPGDVINVGASWF</sequence>
<protein>
    <submittedName>
        <fullName evidence="5">Protein involved in polysaccharide export with SLBB domain</fullName>
    </submittedName>
</protein>
<evidence type="ECO:0000259" key="3">
    <source>
        <dbReference type="Pfam" id="PF02563"/>
    </source>
</evidence>
<dbReference type="AlphaFoldDB" id="A0A395JGQ1"/>
<dbReference type="RefSeq" id="WP_113955027.1">
    <property type="nucleotide sequence ID" value="NZ_QNRT01000004.1"/>
</dbReference>
<feature type="domain" description="Soluble ligand binding" evidence="4">
    <location>
        <begin position="367"/>
        <end position="411"/>
    </location>
</feature>
<feature type="compositionally biased region" description="Polar residues" evidence="2">
    <location>
        <begin position="188"/>
        <end position="207"/>
    </location>
</feature>
<organism evidence="5 6">
    <name type="scientific">Arenicella xantha</name>
    <dbReference type="NCBI Taxonomy" id="644221"/>
    <lineage>
        <taxon>Bacteria</taxon>
        <taxon>Pseudomonadati</taxon>
        <taxon>Pseudomonadota</taxon>
        <taxon>Gammaproteobacteria</taxon>
        <taxon>Arenicellales</taxon>
        <taxon>Arenicellaceae</taxon>
        <taxon>Arenicella</taxon>
    </lineage>
</organism>
<dbReference type="OrthoDB" id="9808421at2"/>
<proteinExistence type="predicted"/>
<dbReference type="EMBL" id="QNRT01000004">
    <property type="protein sequence ID" value="RBP49160.1"/>
    <property type="molecule type" value="Genomic_DNA"/>
</dbReference>
<name>A0A395JGQ1_9GAMM</name>
<comment type="caution">
    <text evidence="5">The sequence shown here is derived from an EMBL/GenBank/DDBJ whole genome shotgun (WGS) entry which is preliminary data.</text>
</comment>
<dbReference type="Proteomes" id="UP000253083">
    <property type="component" value="Unassembled WGS sequence"/>
</dbReference>
<evidence type="ECO:0000313" key="6">
    <source>
        <dbReference type="Proteomes" id="UP000253083"/>
    </source>
</evidence>
<dbReference type="PANTHER" id="PTHR33619">
    <property type="entry name" value="POLYSACCHARIDE EXPORT PROTEIN GFCE-RELATED"/>
    <property type="match status" value="1"/>
</dbReference>
<dbReference type="Pfam" id="PF02563">
    <property type="entry name" value="Poly_export"/>
    <property type="match status" value="1"/>
</dbReference>
<keyword evidence="1" id="KW-0732">Signal</keyword>
<evidence type="ECO:0000313" key="5">
    <source>
        <dbReference type="EMBL" id="RBP49160.1"/>
    </source>
</evidence>
<dbReference type="PANTHER" id="PTHR33619:SF3">
    <property type="entry name" value="POLYSACCHARIDE EXPORT PROTEIN GFCE-RELATED"/>
    <property type="match status" value="1"/>
</dbReference>
<dbReference type="InterPro" id="IPR019554">
    <property type="entry name" value="Soluble_ligand-bd"/>
</dbReference>
<feature type="region of interest" description="Disordered" evidence="2">
    <location>
        <begin position="188"/>
        <end position="208"/>
    </location>
</feature>
<feature type="domain" description="Polysaccharide export protein N-terminal" evidence="3">
    <location>
        <begin position="210"/>
        <end position="281"/>
    </location>
</feature>
<dbReference type="Gene3D" id="3.10.560.10">
    <property type="entry name" value="Outer membrane lipoprotein wza domain like"/>
    <property type="match status" value="1"/>
</dbReference>
<keyword evidence="6" id="KW-1185">Reference proteome</keyword>
<dbReference type="Pfam" id="PF10531">
    <property type="entry name" value="SLBB"/>
    <property type="match status" value="2"/>
</dbReference>
<evidence type="ECO:0000259" key="4">
    <source>
        <dbReference type="Pfam" id="PF10531"/>
    </source>
</evidence>
<feature type="domain" description="Soluble ligand binding" evidence="4">
    <location>
        <begin position="287"/>
        <end position="332"/>
    </location>
</feature>
<evidence type="ECO:0000256" key="1">
    <source>
        <dbReference type="ARBA" id="ARBA00022729"/>
    </source>
</evidence>
<evidence type="ECO:0000256" key="2">
    <source>
        <dbReference type="SAM" id="MobiDB-lite"/>
    </source>
</evidence>
<accession>A0A395JGQ1</accession>
<gene>
    <name evidence="5" type="ORF">DFR28_10486</name>
</gene>
<dbReference type="Gene3D" id="2.30.30.40">
    <property type="entry name" value="SH3 Domains"/>
    <property type="match status" value="1"/>
</dbReference>
<dbReference type="InterPro" id="IPR003715">
    <property type="entry name" value="Poly_export_N"/>
</dbReference>
<dbReference type="InterPro" id="IPR049712">
    <property type="entry name" value="Poly_export"/>
</dbReference>
<dbReference type="GO" id="GO:0015159">
    <property type="term" value="F:polysaccharide transmembrane transporter activity"/>
    <property type="evidence" value="ECO:0007669"/>
    <property type="project" value="InterPro"/>
</dbReference>
<dbReference type="InParanoid" id="A0A395JGQ1"/>
<dbReference type="Gene3D" id="3.30.1950.10">
    <property type="entry name" value="wza like domain"/>
    <property type="match status" value="1"/>
</dbReference>
<reference evidence="5 6" key="1">
    <citation type="submission" date="2018-06" db="EMBL/GenBank/DDBJ databases">
        <title>Genomic Encyclopedia of Type Strains, Phase IV (KMG-IV): sequencing the most valuable type-strain genomes for metagenomic binning, comparative biology and taxonomic classification.</title>
        <authorList>
            <person name="Goeker M."/>
        </authorList>
    </citation>
    <scope>NUCLEOTIDE SEQUENCE [LARGE SCALE GENOMIC DNA]</scope>
    <source>
        <strain evidence="5 6">DSM 24032</strain>
    </source>
</reference>